<dbReference type="Proteomes" id="UP000509303">
    <property type="component" value="Chromosome"/>
</dbReference>
<keyword evidence="7" id="KW-0813">Transport</keyword>
<protein>
    <recommendedName>
        <fullName evidence="7">Sec-independent protein translocase protein TatC</fullName>
    </recommendedName>
</protein>
<feature type="compositionally biased region" description="Basic and acidic residues" evidence="8">
    <location>
        <begin position="290"/>
        <end position="308"/>
    </location>
</feature>
<keyword evidence="6 7" id="KW-0472">Membrane</keyword>
<dbReference type="NCBIfam" id="TIGR00945">
    <property type="entry name" value="tatC"/>
    <property type="match status" value="1"/>
</dbReference>
<dbReference type="GO" id="GO:0009977">
    <property type="term" value="F:proton motive force dependent protein transmembrane transporter activity"/>
    <property type="evidence" value="ECO:0007669"/>
    <property type="project" value="TreeGrafter"/>
</dbReference>
<proteinExistence type="inferred from homology"/>
<keyword evidence="10" id="KW-1185">Reference proteome</keyword>
<evidence type="ECO:0000256" key="4">
    <source>
        <dbReference type="ARBA" id="ARBA00022989"/>
    </source>
</evidence>
<dbReference type="Pfam" id="PF00902">
    <property type="entry name" value="TatC"/>
    <property type="match status" value="1"/>
</dbReference>
<feature type="transmembrane region" description="Helical" evidence="7">
    <location>
        <begin position="200"/>
        <end position="218"/>
    </location>
</feature>
<feature type="transmembrane region" description="Helical" evidence="7">
    <location>
        <begin position="14"/>
        <end position="32"/>
    </location>
</feature>
<keyword evidence="4 7" id="KW-1133">Transmembrane helix</keyword>
<evidence type="ECO:0000256" key="7">
    <source>
        <dbReference type="HAMAP-Rule" id="MF_00902"/>
    </source>
</evidence>
<accession>A0A7H8NKI9</accession>
<name>A0A7H8NKI9_9ACTN</name>
<evidence type="ECO:0000256" key="8">
    <source>
        <dbReference type="SAM" id="MobiDB-lite"/>
    </source>
</evidence>
<dbReference type="HAMAP" id="MF_00902">
    <property type="entry name" value="TatC"/>
    <property type="match status" value="1"/>
</dbReference>
<keyword evidence="3 7" id="KW-0653">Protein transport</keyword>
<reference evidence="9 10" key="1">
    <citation type="submission" date="2020-06" db="EMBL/GenBank/DDBJ databases">
        <title>Genome mining for natural products.</title>
        <authorList>
            <person name="Zhang B."/>
            <person name="Shi J."/>
            <person name="Ge H."/>
        </authorList>
    </citation>
    <scope>NUCLEOTIDE SEQUENCE [LARGE SCALE GENOMIC DNA]</scope>
    <source>
        <strain evidence="9 10">NA00687</strain>
    </source>
</reference>
<keyword evidence="7" id="KW-1003">Cell membrane</keyword>
<evidence type="ECO:0000256" key="6">
    <source>
        <dbReference type="ARBA" id="ARBA00023136"/>
    </source>
</evidence>
<evidence type="ECO:0000256" key="1">
    <source>
        <dbReference type="ARBA" id="ARBA00004141"/>
    </source>
</evidence>
<dbReference type="PANTHER" id="PTHR30371">
    <property type="entry name" value="SEC-INDEPENDENT PROTEIN TRANSLOCASE PROTEIN TATC"/>
    <property type="match status" value="1"/>
</dbReference>
<dbReference type="GO" id="GO:0033281">
    <property type="term" value="C:TAT protein transport complex"/>
    <property type="evidence" value="ECO:0007669"/>
    <property type="project" value="UniProtKB-UniRule"/>
</dbReference>
<feature type="transmembrane region" description="Helical" evidence="7">
    <location>
        <begin position="167"/>
        <end position="188"/>
    </location>
</feature>
<comment type="similarity">
    <text evidence="7">Belongs to the TatC family.</text>
</comment>
<keyword evidence="2 7" id="KW-0812">Transmembrane</keyword>
<dbReference type="InterPro" id="IPR002033">
    <property type="entry name" value="TatC"/>
</dbReference>
<dbReference type="GO" id="GO:0043953">
    <property type="term" value="P:protein transport by the Tat complex"/>
    <property type="evidence" value="ECO:0007669"/>
    <property type="project" value="UniProtKB-UniRule"/>
</dbReference>
<evidence type="ECO:0000256" key="2">
    <source>
        <dbReference type="ARBA" id="ARBA00022692"/>
    </source>
</evidence>
<dbReference type="PRINTS" id="PR01840">
    <property type="entry name" value="TATCFAMILY"/>
</dbReference>
<evidence type="ECO:0000313" key="9">
    <source>
        <dbReference type="EMBL" id="QKW54905.1"/>
    </source>
</evidence>
<feature type="region of interest" description="Disordered" evidence="8">
    <location>
        <begin position="256"/>
        <end position="308"/>
    </location>
</feature>
<sequence length="308" mass="33232">MPLAEHLRELRNRLLKAVLAICLVTAVALFYYKDIVDFLMKPVLDSVGCGGLSVSDLEAAKDSDQKCAYFTVNGLLSPFTIMLKVSFMTGLVLATPIWLYQLWAFLAPGLHKQEKKYSMAFVAAGVPLFVGGGFFAYAILPTTAEVLLDFTPDGADNLLPLDDFIDLLTRMVVVFGLAFELPLVLVLLNFGGVVTGRRMLGWWRGMIMGITVFGALATPSTDPVGMFALAGPVTLLYFVAVGVSLINDRRKAKQRANDPDFGVDDDEASQGHVPEAVDDVETVSAGGATGDERGGTDSGRRSGYDDFT</sequence>
<dbReference type="GO" id="GO:0065002">
    <property type="term" value="P:intracellular protein transmembrane transport"/>
    <property type="evidence" value="ECO:0007669"/>
    <property type="project" value="TreeGrafter"/>
</dbReference>
<evidence type="ECO:0000313" key="10">
    <source>
        <dbReference type="Proteomes" id="UP000509303"/>
    </source>
</evidence>
<gene>
    <name evidence="7 9" type="primary">tatC</name>
    <name evidence="9" type="ORF">HUT08_30570</name>
</gene>
<comment type="function">
    <text evidence="7">Part of the twin-arginine translocation (Tat) system that transports large folded proteins containing a characteristic twin-arginine motif in their signal peptide across membranes. Together with TatB, TatC is part of a receptor directly interacting with Tat signal peptides.</text>
</comment>
<feature type="transmembrane region" description="Helical" evidence="7">
    <location>
        <begin position="119"/>
        <end position="140"/>
    </location>
</feature>
<keyword evidence="5 7" id="KW-0811">Translocation</keyword>
<dbReference type="AlphaFoldDB" id="A0A7H8NKI9"/>
<dbReference type="EMBL" id="CP054929">
    <property type="protein sequence ID" value="QKW54905.1"/>
    <property type="molecule type" value="Genomic_DNA"/>
</dbReference>
<feature type="transmembrane region" description="Helical" evidence="7">
    <location>
        <begin position="224"/>
        <end position="246"/>
    </location>
</feature>
<feature type="transmembrane region" description="Helical" evidence="7">
    <location>
        <begin position="85"/>
        <end position="107"/>
    </location>
</feature>
<comment type="subunit">
    <text evidence="7">The Tat system comprises two distinct complexes: a TatABC complex, containing multiple copies of TatA, TatB and TatC subunits, and a separate TatA complex, containing only TatA subunits. Substrates initially bind to the TatABC complex, which probably triggers association of the separate TatA complex to form the active translocon.</text>
</comment>
<dbReference type="PANTHER" id="PTHR30371:SF0">
    <property type="entry name" value="SEC-INDEPENDENT PROTEIN TRANSLOCASE PROTEIN TATC, CHLOROPLASTIC-RELATED"/>
    <property type="match status" value="1"/>
</dbReference>
<comment type="subcellular location">
    <subcellularLocation>
        <location evidence="7">Cell membrane</location>
        <topology evidence="7">Multi-pass membrane protein</topology>
    </subcellularLocation>
    <subcellularLocation>
        <location evidence="1">Membrane</location>
        <topology evidence="1">Multi-pass membrane protein</topology>
    </subcellularLocation>
</comment>
<organism evidence="9 10">
    <name type="scientific">Streptomyces buecherae</name>
    <dbReference type="NCBI Taxonomy" id="2763006"/>
    <lineage>
        <taxon>Bacteria</taxon>
        <taxon>Bacillati</taxon>
        <taxon>Actinomycetota</taxon>
        <taxon>Actinomycetes</taxon>
        <taxon>Kitasatosporales</taxon>
        <taxon>Streptomycetaceae</taxon>
        <taxon>Streptomyces</taxon>
    </lineage>
</organism>
<evidence type="ECO:0000256" key="5">
    <source>
        <dbReference type="ARBA" id="ARBA00023010"/>
    </source>
</evidence>
<evidence type="ECO:0000256" key="3">
    <source>
        <dbReference type="ARBA" id="ARBA00022927"/>
    </source>
</evidence>